<dbReference type="Proteomes" id="UP001501169">
    <property type="component" value="Unassembled WGS sequence"/>
</dbReference>
<name>A0ABN1EA34_9GAMM</name>
<sequence>MTFFSFSPCSFNLASGETLYHDIKLTLDSGINGLIGRNGAGKSVLASQLAAQHPKQCYLLAQLPQPGWQQRSIAALLGLEPILRALQQLASGQFDGNTLSLIDNHWQLADDLQAELRQINAPTDYWQNASVLSGGQMTRLRLWWAFYQPQPLLILDEPSNHLDTAGRNWLSEQLRQFAARPGAAILLISHDRALLQQVEVLYELTSNGLQRFGGNYDFYQQQRQLQHAALQQKQKHAEKQLQQRQRNAQAAAEKAAKRQRQGEQRRGSQATILLDYNKNRAQSAVSGRRVQEQQQLQQAEQQLRQIKAQQQTLKPQQFYLSAETSAGTKTLITAEAIQLPFGNRTPLSFSWSNKQRVHLQGLNGSGKSTLLQVLAGKVDFYSGTLRLNCDVQYLDQHFSVVDRGATALNNLRRYCPALTETLARTLLAGVGFRNNQALKPAKALSGGELMKLAMLMVSQHTGRLLLLDEPDNHLDLQAKQLLAEALAQYQSGFVLVSHDVDFVSQSGVDTVLQL</sequence>
<feature type="domain" description="ABC transporter" evidence="5">
    <location>
        <begin position="4"/>
        <end position="231"/>
    </location>
</feature>
<comment type="caution">
    <text evidence="6">The sequence shown here is derived from an EMBL/GenBank/DDBJ whole genome shotgun (WGS) entry which is preliminary data.</text>
</comment>
<evidence type="ECO:0000313" key="6">
    <source>
        <dbReference type="EMBL" id="GAA0562288.1"/>
    </source>
</evidence>
<dbReference type="PANTHER" id="PTHR19211:SF6">
    <property type="entry name" value="BLL7188 PROTEIN"/>
    <property type="match status" value="1"/>
</dbReference>
<feature type="region of interest" description="Disordered" evidence="4">
    <location>
        <begin position="230"/>
        <end position="273"/>
    </location>
</feature>
<keyword evidence="7" id="KW-1185">Reference proteome</keyword>
<evidence type="ECO:0000259" key="5">
    <source>
        <dbReference type="PROSITE" id="PS50893"/>
    </source>
</evidence>
<dbReference type="InterPro" id="IPR003439">
    <property type="entry name" value="ABC_transporter-like_ATP-bd"/>
</dbReference>
<dbReference type="PROSITE" id="PS50893">
    <property type="entry name" value="ABC_TRANSPORTER_2"/>
    <property type="match status" value="1"/>
</dbReference>
<keyword evidence="2" id="KW-0547">Nucleotide-binding</keyword>
<keyword evidence="3 6" id="KW-0067">ATP-binding</keyword>
<evidence type="ECO:0000256" key="3">
    <source>
        <dbReference type="ARBA" id="ARBA00022840"/>
    </source>
</evidence>
<feature type="compositionally biased region" description="Low complexity" evidence="4">
    <location>
        <begin position="242"/>
        <end position="253"/>
    </location>
</feature>
<dbReference type="PANTHER" id="PTHR19211">
    <property type="entry name" value="ATP-BINDING TRANSPORT PROTEIN-RELATED"/>
    <property type="match status" value="1"/>
</dbReference>
<dbReference type="Pfam" id="PF00005">
    <property type="entry name" value="ABC_tran"/>
    <property type="match status" value="2"/>
</dbReference>
<gene>
    <name evidence="6" type="ORF">GCM10009098_33030</name>
</gene>
<dbReference type="SUPFAM" id="SSF52540">
    <property type="entry name" value="P-loop containing nucleoside triphosphate hydrolases"/>
    <property type="match status" value="2"/>
</dbReference>
<dbReference type="GO" id="GO:0005524">
    <property type="term" value="F:ATP binding"/>
    <property type="evidence" value="ECO:0007669"/>
    <property type="project" value="UniProtKB-KW"/>
</dbReference>
<accession>A0ABN1EA34</accession>
<proteinExistence type="predicted"/>
<dbReference type="SMART" id="SM00382">
    <property type="entry name" value="AAA"/>
    <property type="match status" value="2"/>
</dbReference>
<dbReference type="EMBL" id="BAAAEO010000005">
    <property type="protein sequence ID" value="GAA0562288.1"/>
    <property type="molecule type" value="Genomic_DNA"/>
</dbReference>
<feature type="compositionally biased region" description="Basic and acidic residues" evidence="4">
    <location>
        <begin position="254"/>
        <end position="266"/>
    </location>
</feature>
<keyword evidence="1" id="KW-0677">Repeat</keyword>
<evidence type="ECO:0000313" key="7">
    <source>
        <dbReference type="Proteomes" id="UP001501169"/>
    </source>
</evidence>
<dbReference type="InterPro" id="IPR027417">
    <property type="entry name" value="P-loop_NTPase"/>
</dbReference>
<evidence type="ECO:0000256" key="1">
    <source>
        <dbReference type="ARBA" id="ARBA00022737"/>
    </source>
</evidence>
<organism evidence="6 7">
    <name type="scientific">Rheinheimera aquimaris</name>
    <dbReference type="NCBI Taxonomy" id="412437"/>
    <lineage>
        <taxon>Bacteria</taxon>
        <taxon>Pseudomonadati</taxon>
        <taxon>Pseudomonadota</taxon>
        <taxon>Gammaproteobacteria</taxon>
        <taxon>Chromatiales</taxon>
        <taxon>Chromatiaceae</taxon>
        <taxon>Rheinheimera</taxon>
    </lineage>
</organism>
<dbReference type="RefSeq" id="WP_226767819.1">
    <property type="nucleotide sequence ID" value="NZ_BAAAEO010000005.1"/>
</dbReference>
<reference evidence="6 7" key="1">
    <citation type="journal article" date="2019" name="Int. J. Syst. Evol. Microbiol.">
        <title>The Global Catalogue of Microorganisms (GCM) 10K type strain sequencing project: providing services to taxonomists for standard genome sequencing and annotation.</title>
        <authorList>
            <consortium name="The Broad Institute Genomics Platform"/>
            <consortium name="The Broad Institute Genome Sequencing Center for Infectious Disease"/>
            <person name="Wu L."/>
            <person name="Ma J."/>
        </authorList>
    </citation>
    <scope>NUCLEOTIDE SEQUENCE [LARGE SCALE GENOMIC DNA]</scope>
    <source>
        <strain evidence="6 7">JCM 14331</strain>
    </source>
</reference>
<dbReference type="Gene3D" id="3.40.50.300">
    <property type="entry name" value="P-loop containing nucleotide triphosphate hydrolases"/>
    <property type="match status" value="2"/>
</dbReference>
<protein>
    <submittedName>
        <fullName evidence="6">ATP-binding cassette domain-containing protein</fullName>
    </submittedName>
</protein>
<evidence type="ECO:0000256" key="2">
    <source>
        <dbReference type="ARBA" id="ARBA00022741"/>
    </source>
</evidence>
<dbReference type="InterPro" id="IPR003593">
    <property type="entry name" value="AAA+_ATPase"/>
</dbReference>
<dbReference type="InterPro" id="IPR050611">
    <property type="entry name" value="ABCF"/>
</dbReference>
<evidence type="ECO:0000256" key="4">
    <source>
        <dbReference type="SAM" id="MobiDB-lite"/>
    </source>
</evidence>